<evidence type="ECO:0000313" key="2">
    <source>
        <dbReference type="Proteomes" id="UP000095552"/>
    </source>
</evidence>
<name>A0A1E5T122_9BACT</name>
<sequence length="232" mass="26676">MSINISTMRTTLLLIGLLVSPLLFAQNNSTIGLKLHGFLPTGELKQDASEIWGGGFGSEIALQIKESPIYVGGAFNFTRYGSKVRKGYHNIDFQDVRYRYHNEVMELAPLIRFKPETYTRFMPYVDFTFGTSMIYTRARVFDREIDEVVDTFFELTDFVFSYGLGAGLEYLIDETFSLSLFAKSNFSSRGEYLTPNTIQYDQEIEGYQLDIQQSRFNSFFFGLGLNIILREF</sequence>
<comment type="caution">
    <text evidence="1">The sequence shown here is derived from an EMBL/GenBank/DDBJ whole genome shotgun (WGS) entry which is preliminary data.</text>
</comment>
<dbReference type="STRING" id="1563681.BFP71_16785"/>
<gene>
    <name evidence="1" type="ORF">BFP71_16785</name>
</gene>
<dbReference type="SUPFAM" id="SSF56925">
    <property type="entry name" value="OMPA-like"/>
    <property type="match status" value="1"/>
</dbReference>
<dbReference type="Proteomes" id="UP000095552">
    <property type="component" value="Unassembled WGS sequence"/>
</dbReference>
<proteinExistence type="predicted"/>
<evidence type="ECO:0000313" key="1">
    <source>
        <dbReference type="EMBL" id="OEK05074.1"/>
    </source>
</evidence>
<dbReference type="AlphaFoldDB" id="A0A1E5T122"/>
<evidence type="ECO:0008006" key="3">
    <source>
        <dbReference type="Google" id="ProtNLM"/>
    </source>
</evidence>
<accession>A0A1E5T122</accession>
<dbReference type="EMBL" id="MDGQ01000005">
    <property type="protein sequence ID" value="OEK05074.1"/>
    <property type="molecule type" value="Genomic_DNA"/>
</dbReference>
<dbReference type="InterPro" id="IPR011250">
    <property type="entry name" value="OMP/PagP_B-barrel"/>
</dbReference>
<keyword evidence="2" id="KW-1185">Reference proteome</keyword>
<reference evidence="1 2" key="1">
    <citation type="submission" date="2016-08" db="EMBL/GenBank/DDBJ databases">
        <title>Draft genome of Fabibacter sp. strain SK-8.</title>
        <authorList>
            <person name="Wong S.-K."/>
            <person name="Hamasaki K."/>
            <person name="Yoshizawa S."/>
        </authorList>
    </citation>
    <scope>NUCLEOTIDE SEQUENCE [LARGE SCALE GENOMIC DNA]</scope>
    <source>
        <strain evidence="1 2">SK-8</strain>
    </source>
</reference>
<protein>
    <recommendedName>
        <fullName evidence="3">Outer membrane protein beta-barrel domain-containing protein</fullName>
    </recommendedName>
</protein>
<organism evidence="1 2">
    <name type="scientific">Roseivirga misakiensis</name>
    <dbReference type="NCBI Taxonomy" id="1563681"/>
    <lineage>
        <taxon>Bacteria</taxon>
        <taxon>Pseudomonadati</taxon>
        <taxon>Bacteroidota</taxon>
        <taxon>Cytophagia</taxon>
        <taxon>Cytophagales</taxon>
        <taxon>Roseivirgaceae</taxon>
        <taxon>Roseivirga</taxon>
    </lineage>
</organism>